<dbReference type="CDD" id="cd16914">
    <property type="entry name" value="EcfT"/>
    <property type="match status" value="1"/>
</dbReference>
<sequence>MKNNRYIMFDPRSKLVTVIFASLILISRANPSIEFIFMVFMTCLLCLSGSLKKAMAVFVSYIALVFLTATLFHEITGILSAIISFILVVYKNLLPPVAAGMFATQNTSVGEWVAAMKKWHLPNFFIIPFIVICRFFPTLRHDFKSIRQAMKFRGIYLSFSQVVNHPIQTLEYFLVPILKQVDYTAQELSAAALVRGLGYEGQHTSVISIKLKVQDYLLLVSLLVLLLIEGGVIL</sequence>
<evidence type="ECO:0000256" key="5">
    <source>
        <dbReference type="ARBA" id="ARBA00023136"/>
    </source>
</evidence>
<keyword evidence="8" id="KW-1185">Reference proteome</keyword>
<feature type="transmembrane region" description="Helical" evidence="6">
    <location>
        <begin position="55"/>
        <end position="72"/>
    </location>
</feature>
<dbReference type="InterPro" id="IPR051611">
    <property type="entry name" value="ECF_transporter_component"/>
</dbReference>
<evidence type="ECO:0008006" key="9">
    <source>
        <dbReference type="Google" id="ProtNLM"/>
    </source>
</evidence>
<evidence type="ECO:0000256" key="6">
    <source>
        <dbReference type="SAM" id="Phobius"/>
    </source>
</evidence>
<evidence type="ECO:0000313" key="7">
    <source>
        <dbReference type="EMBL" id="RST91929.1"/>
    </source>
</evidence>
<keyword evidence="5 6" id="KW-0472">Membrane</keyword>
<keyword evidence="3 6" id="KW-0812">Transmembrane</keyword>
<accession>A0A429ZE19</accession>
<keyword evidence="4 6" id="KW-1133">Transmembrane helix</keyword>
<dbReference type="Proteomes" id="UP000288490">
    <property type="component" value="Unassembled WGS sequence"/>
</dbReference>
<dbReference type="EMBL" id="NGJT01000019">
    <property type="protein sequence ID" value="RST91929.1"/>
    <property type="molecule type" value="Genomic_DNA"/>
</dbReference>
<evidence type="ECO:0000256" key="4">
    <source>
        <dbReference type="ARBA" id="ARBA00022989"/>
    </source>
</evidence>
<comment type="subcellular location">
    <subcellularLocation>
        <location evidence="1">Membrane</location>
        <topology evidence="1">Multi-pass membrane protein</topology>
    </subcellularLocation>
</comment>
<evidence type="ECO:0000256" key="2">
    <source>
        <dbReference type="ARBA" id="ARBA00022475"/>
    </source>
</evidence>
<keyword evidence="2" id="KW-1003">Cell membrane</keyword>
<comment type="caution">
    <text evidence="7">The sequence shown here is derived from an EMBL/GenBank/DDBJ whole genome shotgun (WGS) entry which is preliminary data.</text>
</comment>
<proteinExistence type="predicted"/>
<protein>
    <recommendedName>
        <fullName evidence="9">Cobalt ABC transporter permease</fullName>
    </recommendedName>
</protein>
<reference evidence="7 8" key="1">
    <citation type="submission" date="2017-05" db="EMBL/GenBank/DDBJ databases">
        <title>Vagococcus spp. assemblies.</title>
        <authorList>
            <person name="Gulvik C.A."/>
        </authorList>
    </citation>
    <scope>NUCLEOTIDE SEQUENCE [LARGE SCALE GENOMIC DNA]</scope>
    <source>
        <strain evidence="7 8">SS1994</strain>
    </source>
</reference>
<feature type="transmembrane region" description="Helical" evidence="6">
    <location>
        <begin position="119"/>
        <end position="137"/>
    </location>
</feature>
<evidence type="ECO:0000256" key="3">
    <source>
        <dbReference type="ARBA" id="ARBA00022692"/>
    </source>
</evidence>
<dbReference type="AlphaFoldDB" id="A0A429ZE19"/>
<feature type="transmembrane region" description="Helical" evidence="6">
    <location>
        <begin position="79"/>
        <end position="99"/>
    </location>
</feature>
<dbReference type="RefSeq" id="WP_125958203.1">
    <property type="nucleotide sequence ID" value="NZ_JAQEJV010000022.1"/>
</dbReference>
<dbReference type="InterPro" id="IPR003339">
    <property type="entry name" value="ABC/ECF_trnsptr_transmembrane"/>
</dbReference>
<organism evidence="7 8">
    <name type="scientific">Vagococcus bubulae</name>
    <dbReference type="NCBI Taxonomy" id="1977868"/>
    <lineage>
        <taxon>Bacteria</taxon>
        <taxon>Bacillati</taxon>
        <taxon>Bacillota</taxon>
        <taxon>Bacilli</taxon>
        <taxon>Lactobacillales</taxon>
        <taxon>Enterococcaceae</taxon>
        <taxon>Vagococcus</taxon>
    </lineage>
</organism>
<dbReference type="OrthoDB" id="3730291at2"/>
<dbReference type="PANTHER" id="PTHR34857">
    <property type="entry name" value="SLL0384 PROTEIN"/>
    <property type="match status" value="1"/>
</dbReference>
<dbReference type="GO" id="GO:0005886">
    <property type="term" value="C:plasma membrane"/>
    <property type="evidence" value="ECO:0007669"/>
    <property type="project" value="UniProtKB-ARBA"/>
</dbReference>
<dbReference type="Pfam" id="PF02361">
    <property type="entry name" value="CbiQ"/>
    <property type="match status" value="1"/>
</dbReference>
<dbReference type="PANTHER" id="PTHR34857:SF2">
    <property type="entry name" value="SLL0384 PROTEIN"/>
    <property type="match status" value="1"/>
</dbReference>
<name>A0A429ZE19_9ENTE</name>
<evidence type="ECO:0000313" key="8">
    <source>
        <dbReference type="Proteomes" id="UP000288490"/>
    </source>
</evidence>
<feature type="transmembrane region" description="Helical" evidence="6">
    <location>
        <begin position="216"/>
        <end position="233"/>
    </location>
</feature>
<evidence type="ECO:0000256" key="1">
    <source>
        <dbReference type="ARBA" id="ARBA00004141"/>
    </source>
</evidence>
<gene>
    <name evidence="7" type="ORF">CBF36_09405</name>
</gene>